<sequence>MEIRRSGVSDSGPSSASSVSTYQLLVLTVIVLLLITAAIVAGTIALTVIIITVLFTVIIAIAGITCIIASVALTGQKTAIFDHLLEAVRRIQVQLKRLYPYLLRVVSVSM</sequence>
<proteinExistence type="predicted"/>
<reference evidence="4" key="1">
    <citation type="submission" date="2016-06" db="UniProtKB">
        <authorList>
            <consortium name="WormBaseParasite"/>
        </authorList>
    </citation>
    <scope>IDENTIFICATION</scope>
</reference>
<evidence type="ECO:0000313" key="2">
    <source>
        <dbReference type="EMBL" id="VDK65693.1"/>
    </source>
</evidence>
<feature type="transmembrane region" description="Helical" evidence="1">
    <location>
        <begin position="48"/>
        <end position="73"/>
    </location>
</feature>
<feature type="transmembrane region" description="Helical" evidence="1">
    <location>
        <begin position="21"/>
        <end position="42"/>
    </location>
</feature>
<evidence type="ECO:0000256" key="1">
    <source>
        <dbReference type="SAM" id="Phobius"/>
    </source>
</evidence>
<name>A0A183DJF4_9BILA</name>
<keyword evidence="3" id="KW-1185">Reference proteome</keyword>
<organism evidence="4">
    <name type="scientific">Gongylonema pulchrum</name>
    <dbReference type="NCBI Taxonomy" id="637853"/>
    <lineage>
        <taxon>Eukaryota</taxon>
        <taxon>Metazoa</taxon>
        <taxon>Ecdysozoa</taxon>
        <taxon>Nematoda</taxon>
        <taxon>Chromadorea</taxon>
        <taxon>Rhabditida</taxon>
        <taxon>Spirurina</taxon>
        <taxon>Spiruromorpha</taxon>
        <taxon>Spiruroidea</taxon>
        <taxon>Gongylonematidae</taxon>
        <taxon>Gongylonema</taxon>
    </lineage>
</organism>
<keyword evidence="1" id="KW-0812">Transmembrane</keyword>
<evidence type="ECO:0000313" key="4">
    <source>
        <dbReference type="WBParaSite" id="GPUH_0000885501-mRNA-1"/>
    </source>
</evidence>
<reference evidence="2 3" key="2">
    <citation type="submission" date="2018-11" db="EMBL/GenBank/DDBJ databases">
        <authorList>
            <consortium name="Pathogen Informatics"/>
        </authorList>
    </citation>
    <scope>NUCLEOTIDE SEQUENCE [LARGE SCALE GENOMIC DNA]</scope>
</reference>
<keyword evidence="1" id="KW-1133">Transmembrane helix</keyword>
<dbReference type="WBParaSite" id="GPUH_0000885501-mRNA-1">
    <property type="protein sequence ID" value="GPUH_0000885501-mRNA-1"/>
    <property type="gene ID" value="GPUH_0000885501"/>
</dbReference>
<dbReference type="Proteomes" id="UP000271098">
    <property type="component" value="Unassembled WGS sequence"/>
</dbReference>
<dbReference type="AlphaFoldDB" id="A0A183DJF4"/>
<protein>
    <submittedName>
        <fullName evidence="4">IncA protein</fullName>
    </submittedName>
</protein>
<dbReference type="EMBL" id="UYRT01026882">
    <property type="protein sequence ID" value="VDK65693.1"/>
    <property type="molecule type" value="Genomic_DNA"/>
</dbReference>
<gene>
    <name evidence="2" type="ORF">GPUH_LOCUS8846</name>
</gene>
<evidence type="ECO:0000313" key="3">
    <source>
        <dbReference type="Proteomes" id="UP000271098"/>
    </source>
</evidence>
<accession>A0A183DJF4</accession>
<keyword evidence="1" id="KW-0472">Membrane</keyword>